<dbReference type="InterPro" id="IPR036510">
    <property type="entry name" value="Ribosomal_bS20_sf"/>
</dbReference>
<dbReference type="GO" id="GO:0015935">
    <property type="term" value="C:small ribosomal subunit"/>
    <property type="evidence" value="ECO:0007669"/>
    <property type="project" value="TreeGrafter"/>
</dbReference>
<evidence type="ECO:0000256" key="8">
    <source>
        <dbReference type="SAM" id="MobiDB-lite"/>
    </source>
</evidence>
<dbReference type="GO" id="GO:0003735">
    <property type="term" value="F:structural constituent of ribosome"/>
    <property type="evidence" value="ECO:0007669"/>
    <property type="project" value="InterPro"/>
</dbReference>
<evidence type="ECO:0000256" key="7">
    <source>
        <dbReference type="HAMAP-Rule" id="MF_00500"/>
    </source>
</evidence>
<keyword evidence="4 7" id="KW-0689">Ribosomal protein</keyword>
<dbReference type="PANTHER" id="PTHR33398">
    <property type="entry name" value="30S RIBOSOMAL PROTEIN S20"/>
    <property type="match status" value="1"/>
</dbReference>
<dbReference type="Pfam" id="PF01649">
    <property type="entry name" value="Ribosomal_S20p"/>
    <property type="match status" value="1"/>
</dbReference>
<protein>
    <recommendedName>
        <fullName evidence="6 7">Small ribosomal subunit protein bS20</fullName>
    </recommendedName>
</protein>
<evidence type="ECO:0000256" key="4">
    <source>
        <dbReference type="ARBA" id="ARBA00022980"/>
    </source>
</evidence>
<sequence>MPNTTSAEKALRQTKRRRIQNLKAQKETREVIKTYKKLLASGDKNKAKEALPLVYKKLDKLAKKKVIKKNKASRLKSRLSKKLSS</sequence>
<comment type="caution">
    <text evidence="9">The sequence shown here is derived from an EMBL/GenBank/DDBJ whole genome shotgun (WGS) entry which is preliminary data.</text>
</comment>
<name>A0A1F6BVB0_9BACT</name>
<accession>A0A1F6BVB0</accession>
<evidence type="ECO:0000256" key="1">
    <source>
        <dbReference type="ARBA" id="ARBA00007634"/>
    </source>
</evidence>
<dbReference type="Gene3D" id="1.20.58.110">
    <property type="entry name" value="Ribosomal protein S20"/>
    <property type="match status" value="1"/>
</dbReference>
<dbReference type="AlphaFoldDB" id="A0A1F6BVB0"/>
<dbReference type="HAMAP" id="MF_00500">
    <property type="entry name" value="Ribosomal_bS20"/>
    <property type="match status" value="1"/>
</dbReference>
<evidence type="ECO:0000256" key="2">
    <source>
        <dbReference type="ARBA" id="ARBA00022730"/>
    </source>
</evidence>
<proteinExistence type="inferred from homology"/>
<dbReference type="EMBL" id="MFKK01000019">
    <property type="protein sequence ID" value="OGG40758.1"/>
    <property type="molecule type" value="Genomic_DNA"/>
</dbReference>
<evidence type="ECO:0000313" key="10">
    <source>
        <dbReference type="Proteomes" id="UP000176996"/>
    </source>
</evidence>
<dbReference type="PANTHER" id="PTHR33398:SF1">
    <property type="entry name" value="SMALL RIBOSOMAL SUBUNIT PROTEIN BS20C"/>
    <property type="match status" value="1"/>
</dbReference>
<dbReference type="GO" id="GO:0006412">
    <property type="term" value="P:translation"/>
    <property type="evidence" value="ECO:0007669"/>
    <property type="project" value="UniProtKB-UniRule"/>
</dbReference>
<dbReference type="InterPro" id="IPR002583">
    <property type="entry name" value="Ribosomal_bS20"/>
</dbReference>
<evidence type="ECO:0000313" key="9">
    <source>
        <dbReference type="EMBL" id="OGG40758.1"/>
    </source>
</evidence>
<comment type="similarity">
    <text evidence="1 7">Belongs to the bacterial ribosomal protein bS20 family.</text>
</comment>
<keyword evidence="3 7" id="KW-0694">RNA-binding</keyword>
<dbReference type="STRING" id="1798471.A3A21_00835"/>
<keyword evidence="2 7" id="KW-0699">rRNA-binding</keyword>
<feature type="region of interest" description="Disordered" evidence="8">
    <location>
        <begin position="1"/>
        <end position="25"/>
    </location>
</feature>
<comment type="function">
    <text evidence="7">Binds directly to 16S ribosomal RNA.</text>
</comment>
<dbReference type="Proteomes" id="UP000176996">
    <property type="component" value="Unassembled WGS sequence"/>
</dbReference>
<reference evidence="9 10" key="1">
    <citation type="journal article" date="2016" name="Nat. Commun.">
        <title>Thousands of microbial genomes shed light on interconnected biogeochemical processes in an aquifer system.</title>
        <authorList>
            <person name="Anantharaman K."/>
            <person name="Brown C.T."/>
            <person name="Hug L.A."/>
            <person name="Sharon I."/>
            <person name="Castelle C.J."/>
            <person name="Probst A.J."/>
            <person name="Thomas B.C."/>
            <person name="Singh A."/>
            <person name="Wilkins M.J."/>
            <person name="Karaoz U."/>
            <person name="Brodie E.L."/>
            <person name="Williams K.H."/>
            <person name="Hubbard S.S."/>
            <person name="Banfield J.F."/>
        </authorList>
    </citation>
    <scope>NUCLEOTIDE SEQUENCE [LARGE SCALE GENOMIC DNA]</scope>
</reference>
<gene>
    <name evidence="7" type="primary">rpsT</name>
    <name evidence="9" type="ORF">A3A21_00835</name>
</gene>
<evidence type="ECO:0000256" key="6">
    <source>
        <dbReference type="ARBA" id="ARBA00035136"/>
    </source>
</evidence>
<keyword evidence="5 7" id="KW-0687">Ribonucleoprotein</keyword>
<dbReference type="SUPFAM" id="SSF46992">
    <property type="entry name" value="Ribosomal protein S20"/>
    <property type="match status" value="1"/>
</dbReference>
<evidence type="ECO:0000256" key="5">
    <source>
        <dbReference type="ARBA" id="ARBA00023274"/>
    </source>
</evidence>
<dbReference type="GO" id="GO:0070181">
    <property type="term" value="F:small ribosomal subunit rRNA binding"/>
    <property type="evidence" value="ECO:0007669"/>
    <property type="project" value="TreeGrafter"/>
</dbReference>
<dbReference type="NCBIfam" id="TIGR00029">
    <property type="entry name" value="S20"/>
    <property type="match status" value="1"/>
</dbReference>
<organism evidence="9 10">
    <name type="scientific">Candidatus Jorgensenbacteria bacterium RIFCSPLOWO2_01_FULL_45_25b</name>
    <dbReference type="NCBI Taxonomy" id="1798471"/>
    <lineage>
        <taxon>Bacteria</taxon>
        <taxon>Candidatus Joergenseniibacteriota</taxon>
    </lineage>
</organism>
<dbReference type="GO" id="GO:0005829">
    <property type="term" value="C:cytosol"/>
    <property type="evidence" value="ECO:0007669"/>
    <property type="project" value="TreeGrafter"/>
</dbReference>
<evidence type="ECO:0000256" key="3">
    <source>
        <dbReference type="ARBA" id="ARBA00022884"/>
    </source>
</evidence>